<accession>A0AAN7P7Q7</accession>
<reference evidence="3" key="1">
    <citation type="submission" date="2023-01" db="EMBL/GenBank/DDBJ databases">
        <title>Key to firefly adult light organ development and bioluminescence: homeobox transcription factors regulate luciferase expression and transportation to peroxisome.</title>
        <authorList>
            <person name="Fu X."/>
        </authorList>
    </citation>
    <scope>NUCLEOTIDE SEQUENCE [LARGE SCALE GENOMIC DNA]</scope>
</reference>
<comment type="caution">
    <text evidence="2">The sequence shown here is derived from an EMBL/GenBank/DDBJ whole genome shotgun (WGS) entry which is preliminary data.</text>
</comment>
<evidence type="ECO:0000256" key="1">
    <source>
        <dbReference type="SAM" id="SignalP"/>
    </source>
</evidence>
<dbReference type="AlphaFoldDB" id="A0AAN7P7Q7"/>
<feature type="chain" id="PRO_5042950766" description="Secreted protein" evidence="1">
    <location>
        <begin position="17"/>
        <end position="111"/>
    </location>
</feature>
<feature type="signal peptide" evidence="1">
    <location>
        <begin position="1"/>
        <end position="16"/>
    </location>
</feature>
<keyword evidence="3" id="KW-1185">Reference proteome</keyword>
<sequence length="111" mass="12724">MKITFVLIVFIAKVLCKENGTTPHKTVPVLFLQPNLEQILRPLSDAVTNVWTQLHHPNNGLSNFLKPAYLWEKLVEFKQALVSNPNAAIYGFGQNGNHDYPFPYRFNNEKN</sequence>
<name>A0AAN7P7Q7_9COLE</name>
<keyword evidence="1" id="KW-0732">Signal</keyword>
<evidence type="ECO:0008006" key="4">
    <source>
        <dbReference type="Google" id="ProtNLM"/>
    </source>
</evidence>
<protein>
    <recommendedName>
        <fullName evidence="4">Secreted protein</fullName>
    </recommendedName>
</protein>
<proteinExistence type="predicted"/>
<dbReference type="Proteomes" id="UP001353858">
    <property type="component" value="Unassembled WGS sequence"/>
</dbReference>
<evidence type="ECO:0000313" key="3">
    <source>
        <dbReference type="Proteomes" id="UP001353858"/>
    </source>
</evidence>
<evidence type="ECO:0000313" key="2">
    <source>
        <dbReference type="EMBL" id="KAK4878694.1"/>
    </source>
</evidence>
<organism evidence="2 3">
    <name type="scientific">Aquatica leii</name>
    <dbReference type="NCBI Taxonomy" id="1421715"/>
    <lineage>
        <taxon>Eukaryota</taxon>
        <taxon>Metazoa</taxon>
        <taxon>Ecdysozoa</taxon>
        <taxon>Arthropoda</taxon>
        <taxon>Hexapoda</taxon>
        <taxon>Insecta</taxon>
        <taxon>Pterygota</taxon>
        <taxon>Neoptera</taxon>
        <taxon>Endopterygota</taxon>
        <taxon>Coleoptera</taxon>
        <taxon>Polyphaga</taxon>
        <taxon>Elateriformia</taxon>
        <taxon>Elateroidea</taxon>
        <taxon>Lampyridae</taxon>
        <taxon>Luciolinae</taxon>
        <taxon>Aquatica</taxon>
    </lineage>
</organism>
<gene>
    <name evidence="2" type="ORF">RN001_011200</name>
</gene>
<dbReference type="EMBL" id="JARPUR010000004">
    <property type="protein sequence ID" value="KAK4878694.1"/>
    <property type="molecule type" value="Genomic_DNA"/>
</dbReference>